<proteinExistence type="inferred from homology"/>
<dbReference type="EMBL" id="JZRB01000008">
    <property type="protein sequence ID" value="KJV36395.1"/>
    <property type="molecule type" value="Genomic_DNA"/>
</dbReference>
<dbReference type="FunFam" id="3.40.50.720:FF:000084">
    <property type="entry name" value="Short-chain dehydrogenase reductase"/>
    <property type="match status" value="1"/>
</dbReference>
<gene>
    <name evidence="2" type="ORF">VI08_04535</name>
</gene>
<evidence type="ECO:0000313" key="3">
    <source>
        <dbReference type="Proteomes" id="UP000033651"/>
    </source>
</evidence>
<dbReference type="Proteomes" id="UP000033651">
    <property type="component" value="Unassembled WGS sequence"/>
</dbReference>
<dbReference type="PRINTS" id="PR00081">
    <property type="entry name" value="GDHRDH"/>
</dbReference>
<dbReference type="SUPFAM" id="SSF51735">
    <property type="entry name" value="NAD(P)-binding Rossmann-fold domains"/>
    <property type="match status" value="1"/>
</dbReference>
<dbReference type="AlphaFoldDB" id="A0A0F3KYN5"/>
<dbReference type="Pfam" id="PF13561">
    <property type="entry name" value="adh_short_C2"/>
    <property type="match status" value="1"/>
</dbReference>
<dbReference type="OrthoDB" id="9793325at2"/>
<dbReference type="InterPro" id="IPR036291">
    <property type="entry name" value="NAD(P)-bd_dom_sf"/>
</dbReference>
<dbReference type="CDD" id="cd05233">
    <property type="entry name" value="SDR_c"/>
    <property type="match status" value="1"/>
</dbReference>
<organism evidence="2 3">
    <name type="scientific">Luteibacter yeojuensis</name>
    <dbReference type="NCBI Taxonomy" id="345309"/>
    <lineage>
        <taxon>Bacteria</taxon>
        <taxon>Pseudomonadati</taxon>
        <taxon>Pseudomonadota</taxon>
        <taxon>Gammaproteobacteria</taxon>
        <taxon>Lysobacterales</taxon>
        <taxon>Rhodanobacteraceae</taxon>
        <taxon>Luteibacter</taxon>
    </lineage>
</organism>
<dbReference type="PATRIC" id="fig|345309.4.peg.3985"/>
<dbReference type="RefSeq" id="WP_045828369.1">
    <property type="nucleotide sequence ID" value="NZ_JZRB01000008.1"/>
</dbReference>
<evidence type="ECO:0000256" key="1">
    <source>
        <dbReference type="ARBA" id="ARBA00006484"/>
    </source>
</evidence>
<dbReference type="InterPro" id="IPR050259">
    <property type="entry name" value="SDR"/>
</dbReference>
<accession>A0A0F3KYN5</accession>
<reference evidence="2 3" key="1">
    <citation type="submission" date="2015-03" db="EMBL/GenBank/DDBJ databases">
        <title>Draft genome sequence of Luteibacter yeojuensis strain SU11.</title>
        <authorList>
            <person name="Sulaiman J."/>
            <person name="Priya K."/>
            <person name="Chan K.-G."/>
        </authorList>
    </citation>
    <scope>NUCLEOTIDE SEQUENCE [LARGE SCALE GENOMIC DNA]</scope>
    <source>
        <strain evidence="2 3">SU11</strain>
    </source>
</reference>
<evidence type="ECO:0000313" key="2">
    <source>
        <dbReference type="EMBL" id="KJV36395.1"/>
    </source>
</evidence>
<comment type="similarity">
    <text evidence="1">Belongs to the short-chain dehydrogenases/reductases (SDR) family.</text>
</comment>
<dbReference type="PANTHER" id="PTHR42879">
    <property type="entry name" value="3-OXOACYL-(ACYL-CARRIER-PROTEIN) REDUCTASE"/>
    <property type="match status" value="1"/>
</dbReference>
<comment type="caution">
    <text evidence="2">The sequence shown here is derived from an EMBL/GenBank/DDBJ whole genome shotgun (WGS) entry which is preliminary data.</text>
</comment>
<keyword evidence="3" id="KW-1185">Reference proteome</keyword>
<protein>
    <submittedName>
        <fullName evidence="2">Oxidoreductase</fullName>
    </submittedName>
</protein>
<name>A0A0F3KYN5_9GAMM</name>
<sequence length="264" mass="27556">MNIDLSKRSAIVTGSTAGIGLAIAQGLAAAGASVVVTGRTQGRVDAAIAEIKKHVPAAKLSGVAADLGTAEGAAALIKAVPSTDILVNNLGIFEPKGFFDITDEEWSRFFEVNVNSGVRLSRHYAKGMADRGWGRVQFISSESALQIPAEMVHYGMTKTAQLAVSRGLAETLSGTGVTVNSVLPGPTLSEGVGEFFNKIAKDQGKSLEEVEKDFISTHRPTSLIERLLTVEEVANMSVYLASEQASGTTGAAVRVDGGVARQVV</sequence>
<dbReference type="InterPro" id="IPR002347">
    <property type="entry name" value="SDR_fam"/>
</dbReference>
<dbReference type="Gene3D" id="3.40.50.720">
    <property type="entry name" value="NAD(P)-binding Rossmann-like Domain"/>
    <property type="match status" value="1"/>
</dbReference>